<proteinExistence type="predicted"/>
<organism evidence="1 2">
    <name type="scientific">Puniceibacterium antarcticum</name>
    <dbReference type="NCBI Taxonomy" id="1206336"/>
    <lineage>
        <taxon>Bacteria</taxon>
        <taxon>Pseudomonadati</taxon>
        <taxon>Pseudomonadota</taxon>
        <taxon>Alphaproteobacteria</taxon>
        <taxon>Rhodobacterales</taxon>
        <taxon>Paracoccaceae</taxon>
        <taxon>Puniceibacterium</taxon>
    </lineage>
</organism>
<gene>
    <name evidence="1" type="ORF">P775_05565</name>
</gene>
<dbReference type="AlphaFoldDB" id="A0A2G8RI41"/>
<protein>
    <submittedName>
        <fullName evidence="1">Uncharacterized protein</fullName>
    </submittedName>
</protein>
<evidence type="ECO:0000313" key="2">
    <source>
        <dbReference type="Proteomes" id="UP000231259"/>
    </source>
</evidence>
<sequence>MNRDPGYGPILLGLAMVGIGIAARRIEPDVLRLPEPADHVRLKDIRGGRDVARAARDGIAGFIPRNLTRSLGRTLMLMGGALIAVRALDELVDDDSAEY</sequence>
<dbReference type="EMBL" id="AWWI01000044">
    <property type="protein sequence ID" value="PIL21266.1"/>
    <property type="molecule type" value="Genomic_DNA"/>
</dbReference>
<comment type="caution">
    <text evidence="1">The sequence shown here is derived from an EMBL/GenBank/DDBJ whole genome shotgun (WGS) entry which is preliminary data.</text>
</comment>
<evidence type="ECO:0000313" key="1">
    <source>
        <dbReference type="EMBL" id="PIL21266.1"/>
    </source>
</evidence>
<dbReference type="RefSeq" id="WP_245875578.1">
    <property type="nucleotide sequence ID" value="NZ_AWWI01000044.1"/>
</dbReference>
<keyword evidence="2" id="KW-1185">Reference proteome</keyword>
<dbReference type="Proteomes" id="UP000231259">
    <property type="component" value="Unassembled WGS sequence"/>
</dbReference>
<reference evidence="1 2" key="1">
    <citation type="submission" date="2013-09" db="EMBL/GenBank/DDBJ databases">
        <title>Genome sequencing of Phaeobacter antarcticus sp. nov. SM1211.</title>
        <authorList>
            <person name="Zhang X.-Y."/>
            <person name="Liu C."/>
            <person name="Chen X.-L."/>
            <person name="Xie B.-B."/>
            <person name="Qin Q.-L."/>
            <person name="Rong J.-C."/>
            <person name="Zhang Y.-Z."/>
        </authorList>
    </citation>
    <scope>NUCLEOTIDE SEQUENCE [LARGE SCALE GENOMIC DNA]</scope>
    <source>
        <strain evidence="1 2">SM1211</strain>
    </source>
</reference>
<accession>A0A2G8RI41</accession>
<name>A0A2G8RI41_9RHOB</name>